<dbReference type="EMBL" id="CAVP010058842">
    <property type="protein sequence ID" value="CDL95239.1"/>
    <property type="molecule type" value="Genomic_DNA"/>
</dbReference>
<dbReference type="OrthoDB" id="5856944at2759"/>
<sequence length="182" mass="20163">MKAERMISYTVAVLMAVLSSSLACSPTWPNATDTTPTWFQCNSGPITFYNATPFDENGKYEYPVHLSKPLTIKADINNPKTTYGSPGLKQTTNIWSWTTTCNWSPVPTFGMLKNLDACSNGIPCPIKTGRQELDILMDFSPYGAIIALLKDDAPYQLQMILHDDVTKADVGCITFQARARIQ</sequence>
<reference evidence="2" key="2">
    <citation type="submission" date="2013-05" db="EMBL/GenBank/DDBJ databases">
        <title>The genome and transcriptome of Haemonchus contortus: a key model parasite for drug and vaccine discovery.</title>
        <authorList>
            <person name="Laing R."/>
            <person name="Kikuchi T."/>
            <person name="Martinelli A."/>
            <person name="Tsai I.J."/>
            <person name="Beech R.N."/>
            <person name="Redman E."/>
            <person name="Holroyd N."/>
            <person name="Bartley D.J."/>
            <person name="Beasley H."/>
            <person name="Britton C."/>
            <person name="Curran D."/>
            <person name="Devaney E."/>
            <person name="Gilabert A."/>
            <person name="Jackson F."/>
            <person name="Hunt M."/>
            <person name="Johnston S."/>
            <person name="Kryukov I."/>
            <person name="Li K."/>
            <person name="Morrison A.A."/>
            <person name="Reid A.J."/>
            <person name="Sargison N."/>
            <person name="Saunders G."/>
            <person name="Wasmuth J.D."/>
            <person name="Wolstenholme A."/>
            <person name="Berriman M."/>
            <person name="Gilleard J.S."/>
            <person name="Cotton J.A."/>
        </authorList>
    </citation>
    <scope>NUCLEOTIDE SEQUENCE [LARGE SCALE GENOMIC DNA]</scope>
    <source>
        <strain evidence="2">ISE/inbred ISE</strain>
    </source>
</reference>
<feature type="chain" id="PRO_5004880871" evidence="1">
    <location>
        <begin position="24"/>
        <end position="182"/>
    </location>
</feature>
<proteinExistence type="predicted"/>
<dbReference type="PANTHER" id="PTHR35573">
    <property type="entry name" value="PROTEIN CBG22129"/>
    <property type="match status" value="1"/>
</dbReference>
<protein>
    <submittedName>
        <fullName evidence="2">Uncharacterized protein</fullName>
    </submittedName>
</protein>
<gene>
    <name evidence="2" type="ORF">HCOI_01404700</name>
</gene>
<dbReference type="PANTHER" id="PTHR35573:SF1">
    <property type="entry name" value="ML DOMAIN-CONTAINING PROTEIN"/>
    <property type="match status" value="1"/>
</dbReference>
<accession>W6NH59</accession>
<name>W6NH59_HAECO</name>
<organism evidence="2">
    <name type="scientific">Haemonchus contortus</name>
    <name type="common">Barber pole worm</name>
    <dbReference type="NCBI Taxonomy" id="6289"/>
    <lineage>
        <taxon>Eukaryota</taxon>
        <taxon>Metazoa</taxon>
        <taxon>Ecdysozoa</taxon>
        <taxon>Nematoda</taxon>
        <taxon>Chromadorea</taxon>
        <taxon>Rhabditida</taxon>
        <taxon>Rhabditina</taxon>
        <taxon>Rhabditomorpha</taxon>
        <taxon>Strongyloidea</taxon>
        <taxon>Trichostrongylidae</taxon>
        <taxon>Haemonchus</taxon>
    </lineage>
</organism>
<dbReference type="PROSITE" id="PS51257">
    <property type="entry name" value="PROKAR_LIPOPROTEIN"/>
    <property type="match status" value="1"/>
</dbReference>
<feature type="signal peptide" evidence="1">
    <location>
        <begin position="1"/>
        <end position="23"/>
    </location>
</feature>
<keyword evidence="1" id="KW-0732">Signal</keyword>
<evidence type="ECO:0000313" key="2">
    <source>
        <dbReference type="EMBL" id="CDL95239.1"/>
    </source>
</evidence>
<comment type="caution">
    <text evidence="2">The sequence shown here is derived from an EMBL/GenBank/DDBJ whole genome shotgun (WGS) entry which is preliminary data.</text>
</comment>
<dbReference type="AlphaFoldDB" id="W6NH59"/>
<evidence type="ECO:0000256" key="1">
    <source>
        <dbReference type="SAM" id="SignalP"/>
    </source>
</evidence>
<reference evidence="2" key="1">
    <citation type="submission" date="2013-03" db="EMBL/GenBank/DDBJ databases">
        <authorList>
            <person name="Aslett M."/>
        </authorList>
    </citation>
    <scope>NUCLEOTIDE SEQUENCE [LARGE SCALE GENOMIC DNA]</scope>
    <source>
        <strain evidence="2">ISE/inbred ISE</strain>
    </source>
</reference>